<evidence type="ECO:0000256" key="3">
    <source>
        <dbReference type="ARBA" id="ARBA00022723"/>
    </source>
</evidence>
<name>A0A1H6FYE4_9EURY</name>
<evidence type="ECO:0000256" key="4">
    <source>
        <dbReference type="ARBA" id="ARBA00022763"/>
    </source>
</evidence>
<keyword evidence="9" id="KW-0326">Glycosidase</keyword>
<dbReference type="GO" id="GO:0006284">
    <property type="term" value="P:base-excision repair"/>
    <property type="evidence" value="ECO:0007669"/>
    <property type="project" value="InterPro"/>
</dbReference>
<dbReference type="PANTHER" id="PTHR42944:SF1">
    <property type="entry name" value="ADENINE DNA GLYCOSYLASE"/>
    <property type="match status" value="1"/>
</dbReference>
<keyword evidence="8" id="KW-0234">DNA repair</keyword>
<evidence type="ECO:0000256" key="9">
    <source>
        <dbReference type="ARBA" id="ARBA00023295"/>
    </source>
</evidence>
<dbReference type="CDD" id="cd00056">
    <property type="entry name" value="ENDO3c"/>
    <property type="match status" value="1"/>
</dbReference>
<evidence type="ECO:0000256" key="5">
    <source>
        <dbReference type="ARBA" id="ARBA00022801"/>
    </source>
</evidence>
<dbReference type="GO" id="GO:0051536">
    <property type="term" value="F:iron-sulfur cluster binding"/>
    <property type="evidence" value="ECO:0007669"/>
    <property type="project" value="UniProtKB-KW"/>
</dbReference>
<dbReference type="SMART" id="SM00478">
    <property type="entry name" value="ENDO3c"/>
    <property type="match status" value="1"/>
</dbReference>
<dbReference type="GO" id="GO:0032357">
    <property type="term" value="F:oxidized purine DNA binding"/>
    <property type="evidence" value="ECO:0007669"/>
    <property type="project" value="TreeGrafter"/>
</dbReference>
<dbReference type="InterPro" id="IPR044298">
    <property type="entry name" value="MIG/MutY"/>
</dbReference>
<dbReference type="AlphaFoldDB" id="A0A1H6FYE4"/>
<evidence type="ECO:0000259" key="10">
    <source>
        <dbReference type="SMART" id="SM00478"/>
    </source>
</evidence>
<evidence type="ECO:0000256" key="6">
    <source>
        <dbReference type="ARBA" id="ARBA00023004"/>
    </source>
</evidence>
<reference evidence="12" key="1">
    <citation type="submission" date="2016-10" db="EMBL/GenBank/DDBJ databases">
        <authorList>
            <person name="Varghese N."/>
            <person name="Submissions S."/>
        </authorList>
    </citation>
    <scope>NUCLEOTIDE SEQUENCE [LARGE SCALE GENOMIC DNA]</scope>
    <source>
        <strain evidence="12">CGMCC 1.8981</strain>
    </source>
</reference>
<keyword evidence="4" id="KW-0227">DNA damage</keyword>
<dbReference type="InterPro" id="IPR023170">
    <property type="entry name" value="HhH_base_excis_C"/>
</dbReference>
<evidence type="ECO:0000256" key="2">
    <source>
        <dbReference type="ARBA" id="ARBA00008343"/>
    </source>
</evidence>
<dbReference type="GO" id="GO:0035485">
    <property type="term" value="F:adenine/guanine mispair binding"/>
    <property type="evidence" value="ECO:0007669"/>
    <property type="project" value="TreeGrafter"/>
</dbReference>
<dbReference type="InterPro" id="IPR003265">
    <property type="entry name" value="HhH-GPD_domain"/>
</dbReference>
<proteinExistence type="inferred from homology"/>
<evidence type="ECO:0000256" key="8">
    <source>
        <dbReference type="ARBA" id="ARBA00023204"/>
    </source>
</evidence>
<dbReference type="Pfam" id="PF00730">
    <property type="entry name" value="HhH-GPD"/>
    <property type="match status" value="1"/>
</dbReference>
<dbReference type="GO" id="GO:0006298">
    <property type="term" value="P:mismatch repair"/>
    <property type="evidence" value="ECO:0007669"/>
    <property type="project" value="TreeGrafter"/>
</dbReference>
<keyword evidence="6" id="KW-0408">Iron</keyword>
<dbReference type="PANTHER" id="PTHR42944">
    <property type="entry name" value="ADENINE DNA GLYCOSYLASE"/>
    <property type="match status" value="1"/>
</dbReference>
<dbReference type="GO" id="GO:0046872">
    <property type="term" value="F:metal ion binding"/>
    <property type="evidence" value="ECO:0007669"/>
    <property type="project" value="UniProtKB-KW"/>
</dbReference>
<keyword evidence="5" id="KW-0378">Hydrolase</keyword>
<dbReference type="RefSeq" id="WP_090506787.1">
    <property type="nucleotide sequence ID" value="NZ_FNWL01000002.1"/>
</dbReference>
<dbReference type="Gene3D" id="1.10.1670.10">
    <property type="entry name" value="Helix-hairpin-Helix base-excision DNA repair enzymes (C-terminal)"/>
    <property type="match status" value="1"/>
</dbReference>
<sequence length="257" mass="29191">MELDFPYGKTEITVEEYEGQIDAEEIADHLAEGTTGDPAPRVESFIYTMPQFLDWLDSSGRDYPWRHTTDPWRVYATEILLQRTRADAVANIYEGFFDRFPSPNALMKSNDEMIYTQIKSLGFGNQRTRSLKEAAELCVTQYDGTVPADLDALQQPWRVGPYSARACLLFAFNQPISLVDSNIARIIERVFGYQMPNQPHKKDSVYELVDTLIPDTPELARSITFAFLDLGALICTEPHPKCNECPLNSCCLFTEPL</sequence>
<comment type="cofactor">
    <cofactor evidence="1">
        <name>[4Fe-4S] cluster</name>
        <dbReference type="ChEBI" id="CHEBI:49883"/>
    </cofactor>
</comment>
<dbReference type="GO" id="GO:0034039">
    <property type="term" value="F:8-oxo-7,8-dihydroguanine DNA N-glycosylase activity"/>
    <property type="evidence" value="ECO:0007669"/>
    <property type="project" value="TreeGrafter"/>
</dbReference>
<evidence type="ECO:0000256" key="7">
    <source>
        <dbReference type="ARBA" id="ARBA00023014"/>
    </source>
</evidence>
<accession>A0A1H6FYE4</accession>
<evidence type="ECO:0000313" key="12">
    <source>
        <dbReference type="Proteomes" id="UP000199112"/>
    </source>
</evidence>
<dbReference type="OrthoDB" id="206280at2157"/>
<dbReference type="Gene3D" id="1.10.340.30">
    <property type="entry name" value="Hypothetical protein, domain 2"/>
    <property type="match status" value="1"/>
</dbReference>
<dbReference type="EMBL" id="FNWL01000002">
    <property type="protein sequence ID" value="SEH15023.1"/>
    <property type="molecule type" value="Genomic_DNA"/>
</dbReference>
<protein>
    <submittedName>
        <fullName evidence="11">A/G-specific DNA-adenine glycosylase</fullName>
    </submittedName>
</protein>
<evidence type="ECO:0000256" key="1">
    <source>
        <dbReference type="ARBA" id="ARBA00001966"/>
    </source>
</evidence>
<evidence type="ECO:0000313" key="11">
    <source>
        <dbReference type="EMBL" id="SEH15023.1"/>
    </source>
</evidence>
<comment type="similarity">
    <text evidence="2">Belongs to the Nth/MutY family.</text>
</comment>
<dbReference type="InterPro" id="IPR011257">
    <property type="entry name" value="DNA_glycosylase"/>
</dbReference>
<gene>
    <name evidence="11" type="ORF">SAMN04487967_1882</name>
</gene>
<feature type="domain" description="HhH-GPD" evidence="10">
    <location>
        <begin position="80"/>
        <end position="233"/>
    </location>
</feature>
<keyword evidence="12" id="KW-1185">Reference proteome</keyword>
<dbReference type="SUPFAM" id="SSF48150">
    <property type="entry name" value="DNA-glycosylase"/>
    <property type="match status" value="1"/>
</dbReference>
<organism evidence="11 12">
    <name type="scientific">Natronorubrum sediminis</name>
    <dbReference type="NCBI Taxonomy" id="640943"/>
    <lineage>
        <taxon>Archaea</taxon>
        <taxon>Methanobacteriati</taxon>
        <taxon>Methanobacteriota</taxon>
        <taxon>Stenosarchaea group</taxon>
        <taxon>Halobacteria</taxon>
        <taxon>Halobacteriales</taxon>
        <taxon>Natrialbaceae</taxon>
        <taxon>Natronorubrum</taxon>
    </lineage>
</organism>
<dbReference type="Proteomes" id="UP000199112">
    <property type="component" value="Unassembled WGS sequence"/>
</dbReference>
<dbReference type="GO" id="GO:0000701">
    <property type="term" value="F:purine-specific mismatch base pair DNA N-glycosylase activity"/>
    <property type="evidence" value="ECO:0007669"/>
    <property type="project" value="TreeGrafter"/>
</dbReference>
<keyword evidence="3" id="KW-0479">Metal-binding</keyword>
<keyword evidence="7" id="KW-0411">Iron-sulfur</keyword>